<keyword evidence="1" id="KW-0732">Signal</keyword>
<evidence type="ECO:0000313" key="2">
    <source>
        <dbReference type="EMBL" id="MFC6196591.1"/>
    </source>
</evidence>
<gene>
    <name evidence="2" type="ORF">ACFQDM_00800</name>
</gene>
<protein>
    <submittedName>
        <fullName evidence="2">PepSY domain-containing protein</fullName>
    </submittedName>
</protein>
<comment type="caution">
    <text evidence="2">The sequence shown here is derived from an EMBL/GenBank/DDBJ whole genome shotgun (WGS) entry which is preliminary data.</text>
</comment>
<sequence>MKSVVIALLLGGLTVPVAQAQWSQNNWSPSQARDAVKKGDIKSLSDIYSGLRKRYGGKALDAQLRNGDTYQIRWETGGGRVLDLEVDARTGRVMSERGAG</sequence>
<name>A0ABW1S4N3_9PROT</name>
<dbReference type="Proteomes" id="UP001596303">
    <property type="component" value="Unassembled WGS sequence"/>
</dbReference>
<feature type="chain" id="PRO_5045614500" evidence="1">
    <location>
        <begin position="21"/>
        <end position="100"/>
    </location>
</feature>
<reference evidence="3" key="1">
    <citation type="journal article" date="2019" name="Int. J. Syst. Evol. Microbiol.">
        <title>The Global Catalogue of Microorganisms (GCM) 10K type strain sequencing project: providing services to taxonomists for standard genome sequencing and annotation.</title>
        <authorList>
            <consortium name="The Broad Institute Genomics Platform"/>
            <consortium name="The Broad Institute Genome Sequencing Center for Infectious Disease"/>
            <person name="Wu L."/>
            <person name="Ma J."/>
        </authorList>
    </citation>
    <scope>NUCLEOTIDE SEQUENCE [LARGE SCALE GENOMIC DNA]</scope>
    <source>
        <strain evidence="3">CGMCC-1.15741</strain>
    </source>
</reference>
<dbReference type="EMBL" id="JBHSSW010000001">
    <property type="protein sequence ID" value="MFC6196591.1"/>
    <property type="molecule type" value="Genomic_DNA"/>
</dbReference>
<organism evidence="2 3">
    <name type="scientific">Ponticaulis profundi</name>
    <dbReference type="NCBI Taxonomy" id="2665222"/>
    <lineage>
        <taxon>Bacteria</taxon>
        <taxon>Pseudomonadati</taxon>
        <taxon>Pseudomonadota</taxon>
        <taxon>Alphaproteobacteria</taxon>
        <taxon>Hyphomonadales</taxon>
        <taxon>Hyphomonadaceae</taxon>
        <taxon>Ponticaulis</taxon>
    </lineage>
</organism>
<proteinExistence type="predicted"/>
<keyword evidence="3" id="KW-1185">Reference proteome</keyword>
<dbReference type="RefSeq" id="WP_377374188.1">
    <property type="nucleotide sequence ID" value="NZ_JBHSSW010000001.1"/>
</dbReference>
<evidence type="ECO:0000256" key="1">
    <source>
        <dbReference type="SAM" id="SignalP"/>
    </source>
</evidence>
<feature type="signal peptide" evidence="1">
    <location>
        <begin position="1"/>
        <end position="20"/>
    </location>
</feature>
<accession>A0ABW1S4N3</accession>
<evidence type="ECO:0000313" key="3">
    <source>
        <dbReference type="Proteomes" id="UP001596303"/>
    </source>
</evidence>